<dbReference type="EMBL" id="BMAC01000775">
    <property type="protein sequence ID" value="GFQ02798.1"/>
    <property type="molecule type" value="Genomic_DNA"/>
</dbReference>
<dbReference type="SUPFAM" id="SSF49599">
    <property type="entry name" value="TRAF domain-like"/>
    <property type="match status" value="2"/>
</dbReference>
<sequence length="194" mass="21930">MRRFLAMKRKWGFSKFISKKELTDPSSGYLVNDSCVFGAEVFVNRNTAVAECLILKIDEVPYKQEFKIENFSKSKCKWTSGEFTAGGCKWKLDVYPNGVGEASGHFLSIYLNHVASNDHVSCKRVKACYTICLKNQASDKDHAKGSDWFSAPEDDNWGWLEFIELDSMNDPNRGFIVKDCCLLEIELAVQAISA</sequence>
<dbReference type="PROSITE" id="PS50144">
    <property type="entry name" value="MATH"/>
    <property type="match status" value="2"/>
</dbReference>
<name>A0A830CQI1_9LAMI</name>
<dbReference type="InterPro" id="IPR002083">
    <property type="entry name" value="MATH/TRAF_dom"/>
</dbReference>
<dbReference type="Pfam" id="PF22486">
    <property type="entry name" value="MATH_2"/>
    <property type="match status" value="2"/>
</dbReference>
<dbReference type="InterPro" id="IPR008974">
    <property type="entry name" value="TRAF-like"/>
</dbReference>
<feature type="domain" description="MATH" evidence="1">
    <location>
        <begin position="1"/>
        <end position="41"/>
    </location>
</feature>
<proteinExistence type="predicted"/>
<dbReference type="Proteomes" id="UP000653305">
    <property type="component" value="Unassembled WGS sequence"/>
</dbReference>
<dbReference type="SMART" id="SM00061">
    <property type="entry name" value="MATH"/>
    <property type="match status" value="1"/>
</dbReference>
<dbReference type="PANTHER" id="PTHR46162">
    <property type="entry name" value="TRAF-LIKE FAMILY PROTEIN"/>
    <property type="match status" value="1"/>
</dbReference>
<dbReference type="PANTHER" id="PTHR46162:SF20">
    <property type="entry name" value="UBIQUITIN CARBOXYL-TERMINAL HYDROLASE 7-LIKE ISOFORM X1"/>
    <property type="match status" value="1"/>
</dbReference>
<accession>A0A830CQI1</accession>
<dbReference type="Gene3D" id="2.60.210.10">
    <property type="entry name" value="Apoptosis, Tumor Necrosis Factor Receptor Associated Protein 2, Chain A"/>
    <property type="match status" value="2"/>
</dbReference>
<dbReference type="AlphaFoldDB" id="A0A830CQI1"/>
<evidence type="ECO:0000259" key="1">
    <source>
        <dbReference type="PROSITE" id="PS50144"/>
    </source>
</evidence>
<evidence type="ECO:0000313" key="2">
    <source>
        <dbReference type="EMBL" id="GFQ02798.1"/>
    </source>
</evidence>
<organism evidence="2 3">
    <name type="scientific">Phtheirospermum japonicum</name>
    <dbReference type="NCBI Taxonomy" id="374723"/>
    <lineage>
        <taxon>Eukaryota</taxon>
        <taxon>Viridiplantae</taxon>
        <taxon>Streptophyta</taxon>
        <taxon>Embryophyta</taxon>
        <taxon>Tracheophyta</taxon>
        <taxon>Spermatophyta</taxon>
        <taxon>Magnoliopsida</taxon>
        <taxon>eudicotyledons</taxon>
        <taxon>Gunneridae</taxon>
        <taxon>Pentapetalae</taxon>
        <taxon>asterids</taxon>
        <taxon>lamiids</taxon>
        <taxon>Lamiales</taxon>
        <taxon>Orobanchaceae</taxon>
        <taxon>Orobanchaceae incertae sedis</taxon>
        <taxon>Phtheirospermum</taxon>
    </lineage>
</organism>
<dbReference type="OrthoDB" id="1510855at2759"/>
<gene>
    <name evidence="2" type="ORF">PHJA_002423700</name>
</gene>
<dbReference type="CDD" id="cd00121">
    <property type="entry name" value="MATH"/>
    <property type="match status" value="1"/>
</dbReference>
<feature type="domain" description="MATH" evidence="1">
    <location>
        <begin position="61"/>
        <end position="187"/>
    </location>
</feature>
<protein>
    <submittedName>
        <fullName evidence="2">Math domain and coiled-coil domain-containing protein at3g58210</fullName>
    </submittedName>
</protein>
<keyword evidence="3" id="KW-1185">Reference proteome</keyword>
<reference evidence="2" key="1">
    <citation type="submission" date="2020-07" db="EMBL/GenBank/DDBJ databases">
        <title>Ethylene signaling mediates host invasion by parasitic plants.</title>
        <authorList>
            <person name="Yoshida S."/>
        </authorList>
    </citation>
    <scope>NUCLEOTIDE SEQUENCE</scope>
    <source>
        <strain evidence="2">Okayama</strain>
    </source>
</reference>
<evidence type="ECO:0000313" key="3">
    <source>
        <dbReference type="Proteomes" id="UP000653305"/>
    </source>
</evidence>
<comment type="caution">
    <text evidence="2">The sequence shown here is derived from an EMBL/GenBank/DDBJ whole genome shotgun (WGS) entry which is preliminary data.</text>
</comment>